<dbReference type="InterPro" id="IPR002591">
    <property type="entry name" value="Phosphodiest/P_Trfase"/>
</dbReference>
<reference evidence="1" key="1">
    <citation type="journal article" date="2014" name="Front. Microbiol.">
        <title>High frequency of phylogenetically diverse reductive dehalogenase-homologous genes in deep subseafloor sedimentary metagenomes.</title>
        <authorList>
            <person name="Kawai M."/>
            <person name="Futagami T."/>
            <person name="Toyoda A."/>
            <person name="Takaki Y."/>
            <person name="Nishi S."/>
            <person name="Hori S."/>
            <person name="Arai W."/>
            <person name="Tsubouchi T."/>
            <person name="Morono Y."/>
            <person name="Uchiyama I."/>
            <person name="Ito T."/>
            <person name="Fujiyama A."/>
            <person name="Inagaki F."/>
            <person name="Takami H."/>
        </authorList>
    </citation>
    <scope>NUCLEOTIDE SEQUENCE</scope>
    <source>
        <strain evidence="1">Expedition CK06-06</strain>
    </source>
</reference>
<dbReference type="AlphaFoldDB" id="X1D8N8"/>
<name>X1D8N8_9ZZZZ</name>
<dbReference type="Gene3D" id="3.40.720.10">
    <property type="entry name" value="Alkaline Phosphatase, subunit A"/>
    <property type="match status" value="1"/>
</dbReference>
<organism evidence="1">
    <name type="scientific">marine sediment metagenome</name>
    <dbReference type="NCBI Taxonomy" id="412755"/>
    <lineage>
        <taxon>unclassified sequences</taxon>
        <taxon>metagenomes</taxon>
        <taxon>ecological metagenomes</taxon>
    </lineage>
</organism>
<comment type="caution">
    <text evidence="1">The sequence shown here is derived from an EMBL/GenBank/DDBJ whole genome shotgun (WGS) entry which is preliminary data.</text>
</comment>
<dbReference type="EMBL" id="BART01033074">
    <property type="protein sequence ID" value="GAH17126.1"/>
    <property type="molecule type" value="Genomic_DNA"/>
</dbReference>
<sequence>MSHDILYFHSQTIPNLRKIKESGVSGVLKSNFPPITGSAWMSIATGKNPGETGVFDFLVLEDRQEWRIRPLTSADYQKNGAIWDYLSSLGKKVGVVNYPML</sequence>
<proteinExistence type="predicted"/>
<dbReference type="SUPFAM" id="SSF53649">
    <property type="entry name" value="Alkaline phosphatase-like"/>
    <property type="match status" value="1"/>
</dbReference>
<protein>
    <submittedName>
        <fullName evidence="1">Uncharacterized protein</fullName>
    </submittedName>
</protein>
<dbReference type="Pfam" id="PF01663">
    <property type="entry name" value="Phosphodiest"/>
    <property type="match status" value="1"/>
</dbReference>
<feature type="non-terminal residue" evidence="1">
    <location>
        <position position="101"/>
    </location>
</feature>
<accession>X1D8N8</accession>
<gene>
    <name evidence="1" type="ORF">S01H4_56962</name>
</gene>
<dbReference type="InterPro" id="IPR017850">
    <property type="entry name" value="Alkaline_phosphatase_core_sf"/>
</dbReference>
<evidence type="ECO:0000313" key="1">
    <source>
        <dbReference type="EMBL" id="GAH17126.1"/>
    </source>
</evidence>